<evidence type="ECO:0000313" key="7">
    <source>
        <dbReference type="Proteomes" id="UP000824214"/>
    </source>
</evidence>
<dbReference type="Proteomes" id="UP000824214">
    <property type="component" value="Unassembled WGS sequence"/>
</dbReference>
<feature type="active site" description="Schiff-base intermediate with substrate" evidence="5">
    <location>
        <position position="165"/>
    </location>
</feature>
<dbReference type="GO" id="GO:0009073">
    <property type="term" value="P:aromatic amino acid family biosynthetic process"/>
    <property type="evidence" value="ECO:0007669"/>
    <property type="project" value="UniProtKB-KW"/>
</dbReference>
<dbReference type="PANTHER" id="PTHR43699:SF1">
    <property type="entry name" value="3-DEHYDROQUINATE DEHYDRATASE"/>
    <property type="match status" value="1"/>
</dbReference>
<evidence type="ECO:0000256" key="5">
    <source>
        <dbReference type="HAMAP-Rule" id="MF_00214"/>
    </source>
</evidence>
<feature type="binding site" evidence="5">
    <location>
        <begin position="46"/>
        <end position="48"/>
    </location>
    <ligand>
        <name>3-dehydroquinate</name>
        <dbReference type="ChEBI" id="CHEBI:32364"/>
    </ligand>
</feature>
<dbReference type="GO" id="GO:0046279">
    <property type="term" value="P:3,4-dihydroxybenzoate biosynthetic process"/>
    <property type="evidence" value="ECO:0007669"/>
    <property type="project" value="UniProtKB-ARBA"/>
</dbReference>
<comment type="caution">
    <text evidence="5">Lacks conserved residue(s) required for the propagation of feature annotation.</text>
</comment>
<evidence type="ECO:0000256" key="4">
    <source>
        <dbReference type="ARBA" id="ARBA00023270"/>
    </source>
</evidence>
<comment type="similarity">
    <text evidence="5">Belongs to the type-I 3-dehydroquinase family.</text>
</comment>
<keyword evidence="2 5" id="KW-0057">Aromatic amino acid biosynthesis</keyword>
<proteinExistence type="inferred from homology"/>
<dbReference type="InterPro" id="IPR001381">
    <property type="entry name" value="DHquinase_I"/>
</dbReference>
<evidence type="ECO:0000256" key="2">
    <source>
        <dbReference type="ARBA" id="ARBA00023141"/>
    </source>
</evidence>
<dbReference type="SUPFAM" id="SSF51569">
    <property type="entry name" value="Aldolase"/>
    <property type="match status" value="1"/>
</dbReference>
<feature type="binding site" evidence="5">
    <location>
        <position position="229"/>
    </location>
    <ligand>
        <name>3-dehydroquinate</name>
        <dbReference type="ChEBI" id="CHEBI:32364"/>
    </ligand>
</feature>
<reference evidence="6" key="1">
    <citation type="journal article" date="2021" name="PeerJ">
        <title>Extensive microbial diversity within the chicken gut microbiome revealed by metagenomics and culture.</title>
        <authorList>
            <person name="Gilroy R."/>
            <person name="Ravi A."/>
            <person name="Getino M."/>
            <person name="Pursley I."/>
            <person name="Horton D.L."/>
            <person name="Alikhan N.F."/>
            <person name="Baker D."/>
            <person name="Gharbi K."/>
            <person name="Hall N."/>
            <person name="Watson M."/>
            <person name="Adriaenssens E.M."/>
            <person name="Foster-Nyarko E."/>
            <person name="Jarju S."/>
            <person name="Secka A."/>
            <person name="Antonio M."/>
            <person name="Oren A."/>
            <person name="Chaudhuri R.R."/>
            <person name="La Ragione R."/>
            <person name="Hildebrand F."/>
            <person name="Pallen M.J."/>
        </authorList>
    </citation>
    <scope>NUCLEOTIDE SEQUENCE</scope>
    <source>
        <strain evidence="6">ChiBcolR8-3208</strain>
    </source>
</reference>
<dbReference type="HAMAP" id="MF_00214">
    <property type="entry name" value="AroD"/>
    <property type="match status" value="1"/>
</dbReference>
<comment type="subunit">
    <text evidence="5">Homodimer.</text>
</comment>
<dbReference type="GO" id="GO:0008652">
    <property type="term" value="P:amino acid biosynthetic process"/>
    <property type="evidence" value="ECO:0007669"/>
    <property type="project" value="UniProtKB-KW"/>
</dbReference>
<evidence type="ECO:0000256" key="3">
    <source>
        <dbReference type="ARBA" id="ARBA00023239"/>
    </source>
</evidence>
<dbReference type="InterPro" id="IPR013785">
    <property type="entry name" value="Aldolase_TIM"/>
</dbReference>
<dbReference type="InterPro" id="IPR050146">
    <property type="entry name" value="Type-I_3-dehydroquinase"/>
</dbReference>
<gene>
    <name evidence="5 6" type="primary">aroD</name>
    <name evidence="6" type="ORF">H9942_04760</name>
</gene>
<keyword evidence="5" id="KW-0028">Amino-acid biosynthesis</keyword>
<dbReference type="NCBIfam" id="TIGR01093">
    <property type="entry name" value="aroD"/>
    <property type="match status" value="1"/>
</dbReference>
<dbReference type="EMBL" id="DWXZ01000097">
    <property type="protein sequence ID" value="HJB37365.1"/>
    <property type="molecule type" value="Genomic_DNA"/>
</dbReference>
<dbReference type="GO" id="GO:0003855">
    <property type="term" value="F:3-dehydroquinate dehydratase activity"/>
    <property type="evidence" value="ECO:0007669"/>
    <property type="project" value="UniProtKB-UniRule"/>
</dbReference>
<evidence type="ECO:0000313" key="6">
    <source>
        <dbReference type="EMBL" id="HJB37365.1"/>
    </source>
</evidence>
<dbReference type="EC" id="4.2.1.10" evidence="5"/>
<comment type="catalytic activity">
    <reaction evidence="1 5">
        <text>3-dehydroquinate = 3-dehydroshikimate + H2O</text>
        <dbReference type="Rhea" id="RHEA:21096"/>
        <dbReference type="ChEBI" id="CHEBI:15377"/>
        <dbReference type="ChEBI" id="CHEBI:16630"/>
        <dbReference type="ChEBI" id="CHEBI:32364"/>
        <dbReference type="EC" id="4.2.1.10"/>
    </reaction>
</comment>
<comment type="pathway">
    <text evidence="5">Metabolic intermediate biosynthesis; chorismate biosynthesis; chorismate from D-erythrose 4-phosphate and phosphoenolpyruvate: step 3/7.</text>
</comment>
<protein>
    <recommendedName>
        <fullName evidence="5">3-dehydroquinate dehydratase</fullName>
        <shortName evidence="5">3-dehydroquinase</shortName>
        <ecNumber evidence="5">4.2.1.10</ecNumber>
    </recommendedName>
    <alternativeName>
        <fullName evidence="5">Type I DHQase</fullName>
    </alternativeName>
    <alternativeName>
        <fullName evidence="5">Type I dehydroquinase</fullName>
        <shortName evidence="5">DHQ1</shortName>
    </alternativeName>
</protein>
<dbReference type="FunFam" id="3.20.20.70:FF:000047">
    <property type="entry name" value="3-dehydroquinate dehydratase"/>
    <property type="match status" value="1"/>
</dbReference>
<sequence length="252" mass="26953">MRCIPLQGLRFGEGLPKLCVPLTGNGMPALLSELQQVADLPADLFEWRLDCFFGNPLPVLPQVLENLGDKPLLCTLRTQGEGGQARLSPEEYERRLVDLLQTGGFGFVDIELSCGEEHAARLAELAKSRGISVVLSKHDFHQTPPKEEIAATLRRMKALGADLPKYAVMPRTPGDVLALLAATWEASSEIGPVITMSMGELGKITRAGGGVFGSCLTFGAGLNASAPGQIDAENLRAILEDLQPYDSGARGC</sequence>
<keyword evidence="4 5" id="KW-0704">Schiff base</keyword>
<dbReference type="CDD" id="cd00502">
    <property type="entry name" value="DHQase_I"/>
    <property type="match status" value="1"/>
</dbReference>
<accession>A0A9D2LX44</accession>
<dbReference type="Gene3D" id="3.20.20.70">
    <property type="entry name" value="Aldolase class I"/>
    <property type="match status" value="1"/>
</dbReference>
<name>A0A9D2LX44_9FIRM</name>
<organism evidence="6 7">
    <name type="scientific">Candidatus Acutalibacter ornithocaccae</name>
    <dbReference type="NCBI Taxonomy" id="2838416"/>
    <lineage>
        <taxon>Bacteria</taxon>
        <taxon>Bacillati</taxon>
        <taxon>Bacillota</taxon>
        <taxon>Clostridia</taxon>
        <taxon>Eubacteriales</taxon>
        <taxon>Acutalibacteraceae</taxon>
        <taxon>Acutalibacter</taxon>
    </lineage>
</organism>
<evidence type="ECO:0000256" key="1">
    <source>
        <dbReference type="ARBA" id="ARBA00001864"/>
    </source>
</evidence>
<comment type="function">
    <text evidence="5">Involved in the third step of the chorismate pathway, which leads to the biosynthesis of aromatic amino acids. Catalyzes the cis-dehydration of 3-dehydroquinate (DHQ) and introduces the first double bond of the aromatic ring to yield 3-dehydroshikimate.</text>
</comment>
<reference evidence="6" key="2">
    <citation type="submission" date="2021-04" db="EMBL/GenBank/DDBJ databases">
        <authorList>
            <person name="Gilroy R."/>
        </authorList>
    </citation>
    <scope>NUCLEOTIDE SEQUENCE</scope>
    <source>
        <strain evidence="6">ChiBcolR8-3208</strain>
    </source>
</reference>
<dbReference type="Pfam" id="PF01487">
    <property type="entry name" value="DHquinase_I"/>
    <property type="match status" value="1"/>
</dbReference>
<dbReference type="AlphaFoldDB" id="A0A9D2LX44"/>
<feature type="binding site" evidence="5">
    <location>
        <position position="225"/>
    </location>
    <ligand>
        <name>3-dehydroquinate</name>
        <dbReference type="ChEBI" id="CHEBI:32364"/>
    </ligand>
</feature>
<keyword evidence="3 5" id="KW-0456">Lyase</keyword>
<dbReference type="PANTHER" id="PTHR43699">
    <property type="entry name" value="3-DEHYDROQUINATE DEHYDRATASE"/>
    <property type="match status" value="1"/>
</dbReference>
<dbReference type="GO" id="GO:0009423">
    <property type="term" value="P:chorismate biosynthetic process"/>
    <property type="evidence" value="ECO:0007669"/>
    <property type="project" value="UniProtKB-UniRule"/>
</dbReference>
<feature type="binding site" evidence="5">
    <location>
        <position position="206"/>
    </location>
    <ligand>
        <name>3-dehydroquinate</name>
        <dbReference type="ChEBI" id="CHEBI:32364"/>
    </ligand>
</feature>
<feature type="active site" description="Proton donor/acceptor" evidence="5">
    <location>
        <position position="138"/>
    </location>
</feature>
<feature type="binding site" evidence="5">
    <location>
        <position position="77"/>
    </location>
    <ligand>
        <name>3-dehydroquinate</name>
        <dbReference type="ChEBI" id="CHEBI:32364"/>
    </ligand>
</feature>
<comment type="caution">
    <text evidence="6">The sequence shown here is derived from an EMBL/GenBank/DDBJ whole genome shotgun (WGS) entry which is preliminary data.</text>
</comment>